<organism evidence="1 2">
    <name type="scientific">Bradyrhizobium erythrophlei</name>
    <dbReference type="NCBI Taxonomy" id="1437360"/>
    <lineage>
        <taxon>Bacteria</taxon>
        <taxon>Pseudomonadati</taxon>
        <taxon>Pseudomonadota</taxon>
        <taxon>Alphaproteobacteria</taxon>
        <taxon>Hyphomicrobiales</taxon>
        <taxon>Nitrobacteraceae</taxon>
        <taxon>Bradyrhizobium</taxon>
    </lineage>
</organism>
<name>A0A1H4YA45_9BRAD</name>
<evidence type="ECO:0000313" key="2">
    <source>
        <dbReference type="Proteomes" id="UP000198992"/>
    </source>
</evidence>
<dbReference type="EMBL" id="FNTH01000001">
    <property type="protein sequence ID" value="SED14595.1"/>
    <property type="molecule type" value="Genomic_DNA"/>
</dbReference>
<accession>A0A1H4YA45</accession>
<dbReference type="Proteomes" id="UP000198992">
    <property type="component" value="Unassembled WGS sequence"/>
</dbReference>
<evidence type="ECO:0000313" key="1">
    <source>
        <dbReference type="EMBL" id="SED14595.1"/>
    </source>
</evidence>
<reference evidence="1 2" key="1">
    <citation type="submission" date="2016-10" db="EMBL/GenBank/DDBJ databases">
        <authorList>
            <person name="de Groot N.N."/>
        </authorList>
    </citation>
    <scope>NUCLEOTIDE SEQUENCE [LARGE SCALE GENOMIC DNA]</scope>
    <source>
        <strain evidence="1 2">MT12</strain>
    </source>
</reference>
<proteinExistence type="predicted"/>
<gene>
    <name evidence="1" type="ORF">SAMN05444164_3848</name>
</gene>
<protein>
    <submittedName>
        <fullName evidence="1">Uncharacterized protein</fullName>
    </submittedName>
</protein>
<sequence length="58" mass="6083">MLQPFGSRADSVLDTVKIGTVPDVCCQRPLGVTGASCFVNLEFDGHNVFATGESANLP</sequence>
<dbReference type="AlphaFoldDB" id="A0A1H4YA45"/>